<dbReference type="Gene3D" id="3.40.50.510">
    <property type="entry name" value="Phosphotransferase system, mannose-type IIA component"/>
    <property type="match status" value="1"/>
</dbReference>
<evidence type="ECO:0000256" key="3">
    <source>
        <dbReference type="ARBA" id="ARBA00012095"/>
    </source>
</evidence>
<dbReference type="AlphaFoldDB" id="A0A3P8MF84"/>
<dbReference type="PANTHER" id="PTHR38594">
    <property type="entry name" value="PEP-DEPENDENT DIHYDROXYACETONE KINASE, PHOSPHORYL DONOR SUBUNIT DHAM"/>
    <property type="match status" value="1"/>
</dbReference>
<sequence length="129" mass="14281">MIHFVVVSHNKALAEETIKLASIMKYSDFKIINASGLKDSSEYGTDSTIIMEAINSIEPSENVLVFCELGSSLMNTQMAIEMCGRNNVHLVNGPFVESLVVATASNNPDKKLQDILEEIKQTKEFEKTL</sequence>
<dbReference type="InterPro" id="IPR004701">
    <property type="entry name" value="PTS_EIIA_man-typ"/>
</dbReference>
<dbReference type="GO" id="GO:0047324">
    <property type="term" value="F:phosphoenolpyruvate-glycerone phosphotransferase activity"/>
    <property type="evidence" value="ECO:0007669"/>
    <property type="project" value="UniProtKB-EC"/>
</dbReference>
<dbReference type="InterPro" id="IPR012844">
    <property type="entry name" value="DhaM_N"/>
</dbReference>
<comment type="subunit">
    <text evidence="5">Homodimer. The dihydroxyacetone kinase complex is composed of a homodimer of DhaM, a homodimer of DhaK and the subunit DhaL.</text>
</comment>
<organism evidence="8 9">
    <name type="scientific">Mycoplasmopsis caviae</name>
    <dbReference type="NCBI Taxonomy" id="55603"/>
    <lineage>
        <taxon>Bacteria</taxon>
        <taxon>Bacillati</taxon>
        <taxon>Mycoplasmatota</taxon>
        <taxon>Mycoplasmoidales</taxon>
        <taxon>Metamycoplasmataceae</taxon>
        <taxon>Mycoplasmopsis</taxon>
    </lineage>
</organism>
<protein>
    <recommendedName>
        <fullName evidence="3">phosphoenolpyruvate--glycerone phosphotransferase</fullName>
        <ecNumber evidence="3">2.7.1.121</ecNumber>
    </recommendedName>
</protein>
<proteinExistence type="predicted"/>
<dbReference type="EC" id="2.7.1.121" evidence="3"/>
<keyword evidence="10" id="KW-1185">Reference proteome</keyword>
<evidence type="ECO:0000256" key="2">
    <source>
        <dbReference type="ARBA" id="ARBA00002788"/>
    </source>
</evidence>
<dbReference type="NCBIfam" id="TIGR02364">
    <property type="entry name" value="dha_pts"/>
    <property type="match status" value="1"/>
</dbReference>
<keyword evidence="7" id="KW-0418">Kinase</keyword>
<evidence type="ECO:0000313" key="10">
    <source>
        <dbReference type="Proteomes" id="UP001058569"/>
    </source>
</evidence>
<gene>
    <name evidence="8" type="primary">dhaM</name>
    <name evidence="8" type="ORF">NCTC10126_00424</name>
    <name evidence="7" type="ORF">NPA07_00175</name>
</gene>
<evidence type="ECO:0000313" key="8">
    <source>
        <dbReference type="EMBL" id="VDR41933.1"/>
    </source>
</evidence>
<keyword evidence="4 7" id="KW-0808">Transferase</keyword>
<dbReference type="SUPFAM" id="SSF53062">
    <property type="entry name" value="PTS system fructose IIA component-like"/>
    <property type="match status" value="1"/>
</dbReference>
<evidence type="ECO:0000313" key="7">
    <source>
        <dbReference type="EMBL" id="UUD35286.1"/>
    </source>
</evidence>
<comment type="catalytic activity">
    <reaction evidence="1">
        <text>dihydroxyacetone + phosphoenolpyruvate = dihydroxyacetone phosphate + pyruvate</text>
        <dbReference type="Rhea" id="RHEA:18381"/>
        <dbReference type="ChEBI" id="CHEBI:15361"/>
        <dbReference type="ChEBI" id="CHEBI:16016"/>
        <dbReference type="ChEBI" id="CHEBI:57642"/>
        <dbReference type="ChEBI" id="CHEBI:58702"/>
        <dbReference type="EC" id="2.7.1.121"/>
    </reaction>
</comment>
<dbReference type="InterPro" id="IPR036662">
    <property type="entry name" value="PTS_EIIA_man-typ_sf"/>
</dbReference>
<dbReference type="Pfam" id="PF03610">
    <property type="entry name" value="EIIA-man"/>
    <property type="match status" value="1"/>
</dbReference>
<evidence type="ECO:0000256" key="5">
    <source>
        <dbReference type="ARBA" id="ARBA00046577"/>
    </source>
</evidence>
<evidence type="ECO:0000313" key="9">
    <source>
        <dbReference type="Proteomes" id="UP000280036"/>
    </source>
</evidence>
<evidence type="ECO:0000256" key="4">
    <source>
        <dbReference type="ARBA" id="ARBA00022679"/>
    </source>
</evidence>
<accession>A0A3P8MF84</accession>
<dbReference type="InterPro" id="IPR039643">
    <property type="entry name" value="DhaM"/>
</dbReference>
<dbReference type="RefSeq" id="WP_126118177.1">
    <property type="nucleotide sequence ID" value="NZ_CP101806.1"/>
</dbReference>
<dbReference type="GO" id="GO:0009401">
    <property type="term" value="P:phosphoenolpyruvate-dependent sugar phosphotransferase system"/>
    <property type="evidence" value="ECO:0007669"/>
    <property type="project" value="InterPro"/>
</dbReference>
<dbReference type="GO" id="GO:0016020">
    <property type="term" value="C:membrane"/>
    <property type="evidence" value="ECO:0007669"/>
    <property type="project" value="InterPro"/>
</dbReference>
<evidence type="ECO:0000256" key="1">
    <source>
        <dbReference type="ARBA" id="ARBA00001113"/>
    </source>
</evidence>
<name>A0A3P8MF84_9BACT</name>
<dbReference type="Proteomes" id="UP000280036">
    <property type="component" value="Unassembled WGS sequence"/>
</dbReference>
<dbReference type="PROSITE" id="PS51096">
    <property type="entry name" value="PTS_EIIA_TYPE_4"/>
    <property type="match status" value="1"/>
</dbReference>
<dbReference type="Proteomes" id="UP001058569">
    <property type="component" value="Chromosome"/>
</dbReference>
<reference evidence="7" key="2">
    <citation type="submission" date="2022-07" db="EMBL/GenBank/DDBJ databases">
        <title>Complete genome of Mycoplasma caviae type strain G122.</title>
        <authorList>
            <person name="Spergser J."/>
        </authorList>
    </citation>
    <scope>NUCLEOTIDE SEQUENCE</scope>
    <source>
        <strain evidence="7">G122</strain>
    </source>
</reference>
<dbReference type="GO" id="GO:0019563">
    <property type="term" value="P:glycerol catabolic process"/>
    <property type="evidence" value="ECO:0007669"/>
    <property type="project" value="InterPro"/>
</dbReference>
<dbReference type="PANTHER" id="PTHR38594:SF1">
    <property type="entry name" value="PEP-DEPENDENT DIHYDROXYACETONE KINASE, PHOSPHORYL DONOR SUBUNIT DHAM"/>
    <property type="match status" value="1"/>
</dbReference>
<dbReference type="EMBL" id="CP101806">
    <property type="protein sequence ID" value="UUD35286.1"/>
    <property type="molecule type" value="Genomic_DNA"/>
</dbReference>
<dbReference type="OrthoDB" id="7065393at2"/>
<feature type="domain" description="PTS EIIA type-4" evidence="6">
    <location>
        <begin position="1"/>
        <end position="129"/>
    </location>
</feature>
<evidence type="ECO:0000259" key="6">
    <source>
        <dbReference type="PROSITE" id="PS51096"/>
    </source>
</evidence>
<comment type="function">
    <text evidence="2">Component of the dihydroxyacetone kinase complex, which is responsible for the phosphoenolpyruvate (PEP)-dependent phosphorylation of dihydroxyacetone. DhaM serves as the phosphoryl donor. Is phosphorylated by phosphoenolpyruvate in an EI- and HPr-dependent reaction, and a phosphorelay system on histidine residues finally leads to phosphoryl transfer to DhaL and dihydroxyacetone.</text>
</comment>
<dbReference type="EMBL" id="UZVY01000001">
    <property type="protein sequence ID" value="VDR41933.1"/>
    <property type="molecule type" value="Genomic_DNA"/>
</dbReference>
<reference evidence="8 9" key="1">
    <citation type="submission" date="2018-12" db="EMBL/GenBank/DDBJ databases">
        <authorList>
            <consortium name="Pathogen Informatics"/>
        </authorList>
    </citation>
    <scope>NUCLEOTIDE SEQUENCE [LARGE SCALE GENOMIC DNA]</scope>
    <source>
        <strain evidence="8 9">NCTC10126</strain>
    </source>
</reference>